<name>A0A016VMP2_9BILA</name>
<keyword evidence="2" id="KW-1185">Reference proteome</keyword>
<protein>
    <submittedName>
        <fullName evidence="1">Uncharacterized protein</fullName>
    </submittedName>
</protein>
<reference evidence="2" key="1">
    <citation type="journal article" date="2015" name="Nat. Genet.">
        <title>The genome and transcriptome of the zoonotic hookworm Ancylostoma ceylanicum identify infection-specific gene families.</title>
        <authorList>
            <person name="Schwarz E.M."/>
            <person name="Hu Y."/>
            <person name="Antoshechkin I."/>
            <person name="Miller M.M."/>
            <person name="Sternberg P.W."/>
            <person name="Aroian R.V."/>
        </authorList>
    </citation>
    <scope>NUCLEOTIDE SEQUENCE</scope>
    <source>
        <strain evidence="2">HY135</strain>
    </source>
</reference>
<proteinExistence type="predicted"/>
<dbReference type="EMBL" id="JARK01001343">
    <property type="protein sequence ID" value="EYC28879.1"/>
    <property type="molecule type" value="Genomic_DNA"/>
</dbReference>
<sequence length="83" mass="9652">MKYLIVFLLLILVVSLTANPCKRMDTKRDAEAREKCNNFCRKDRKCQRGVCAGLQGKKKCSCLDCDSRDHTRRWPYPALTFSH</sequence>
<dbReference type="Proteomes" id="UP000024635">
    <property type="component" value="Unassembled WGS sequence"/>
</dbReference>
<organism evidence="1 2">
    <name type="scientific">Ancylostoma ceylanicum</name>
    <dbReference type="NCBI Taxonomy" id="53326"/>
    <lineage>
        <taxon>Eukaryota</taxon>
        <taxon>Metazoa</taxon>
        <taxon>Ecdysozoa</taxon>
        <taxon>Nematoda</taxon>
        <taxon>Chromadorea</taxon>
        <taxon>Rhabditida</taxon>
        <taxon>Rhabditina</taxon>
        <taxon>Rhabditomorpha</taxon>
        <taxon>Strongyloidea</taxon>
        <taxon>Ancylostomatidae</taxon>
        <taxon>Ancylostomatinae</taxon>
        <taxon>Ancylostoma</taxon>
    </lineage>
</organism>
<evidence type="ECO:0000313" key="1">
    <source>
        <dbReference type="EMBL" id="EYC28879.1"/>
    </source>
</evidence>
<comment type="caution">
    <text evidence="1">The sequence shown here is derived from an EMBL/GenBank/DDBJ whole genome shotgun (WGS) entry which is preliminary data.</text>
</comment>
<dbReference type="AlphaFoldDB" id="A0A016VMP2"/>
<evidence type="ECO:0000313" key="2">
    <source>
        <dbReference type="Proteomes" id="UP000024635"/>
    </source>
</evidence>
<accession>A0A016VMP2</accession>
<gene>
    <name evidence="1" type="primary">Acey_s0007.g3476</name>
    <name evidence="1" type="ORF">Y032_0007g3476</name>
</gene>